<reference evidence="4 5" key="1">
    <citation type="submission" date="2020-08" db="EMBL/GenBank/DDBJ databases">
        <title>Genemic of Streptomyces polyaspartic.</title>
        <authorList>
            <person name="Liu W."/>
        </authorList>
    </citation>
    <scope>NUCLEOTIDE SEQUENCE [LARGE SCALE GENOMIC DNA]</scope>
    <source>
        <strain evidence="4 5">TRM66268-LWL</strain>
    </source>
</reference>
<comment type="caution">
    <text evidence="4">The sequence shown here is derived from an EMBL/GenBank/DDBJ whole genome shotgun (WGS) entry which is preliminary data.</text>
</comment>
<keyword evidence="1" id="KW-1188">Viral release from host cell</keyword>
<dbReference type="PANTHER" id="PTHR37813">
    <property type="entry name" value="FELS-2 PROPHAGE PROTEIN"/>
    <property type="match status" value="1"/>
</dbReference>
<feature type="transmembrane region" description="Helical" evidence="2">
    <location>
        <begin position="475"/>
        <end position="493"/>
    </location>
</feature>
<feature type="transmembrane region" description="Helical" evidence="2">
    <location>
        <begin position="553"/>
        <end position="572"/>
    </location>
</feature>
<evidence type="ECO:0000313" key="4">
    <source>
        <dbReference type="EMBL" id="MBC9714505.1"/>
    </source>
</evidence>
<sequence length="798" mass="81960">MAKPITITLLGDESDLAASLERGSADVTAFADQVEAALREATEAAGNLGDAVAEGADEAGAEVGSFGERFSGAAAFAGAAIGAALVAGLNEALEEEKGNDLLAAQLGATPAEAQALGQAAGQIYTSGWGESVADANAALKALWQEGLVPANATADELANVGKRAMDVAAVLGEEVGPTSNAVAQMIKTGLAKNADEAFDIITAGAQNGANKAEDLADVLNEYSTNFRTLGLDGATAMGLISQGLQGGARDADQVSDAIKEFSLVAGQGGAAVEETFNSIGLNGGQIVKDVAAGGDSAKAAMDKVLDALREMPASADRAAAIKTLFGGPGEDLGAALFAMDVDKAAGSLGNIEGAAKRAGDTMHDNASTRLSAFWRSLQHGAVDVIGGLLLPALDTLIDVGAGVGRFFEEYKTPITIVAGLITVLLLPALIAWGATATTSAIANVTAWVTSTATATGSAATQVLAHWAVVGGWLRAAGQAVVSAAIVVGGWIAMGAQALIQAGRMAAAWLIAMGPVALIIAAVVGLAALIWANWDSIVAWTTQAWDWVWNKIKGIWDFLVALFMNVTLVGLIVQHWDTIKNATGAAFDWIRDKIKAAWDFLVNLFMNFTGPGLLIKHWDTIKKATAQAFQWVRDKARDGLNAVLGFFRDLPGRIGQTAGNMARAALNIGGRLIDGLKDGLSRLGGFASSLAATVTRAAKGALNGVIDLLNWAIPNKLGWGALSIDLPDSPIPHVRAMGGPAQGLTRVGERGPEWVSLPSGSTVIPNHTSPARGSAVVNVRTNADPWAIGREVAWALRTA</sequence>
<keyword evidence="2" id="KW-0472">Membrane</keyword>
<dbReference type="RefSeq" id="WP_187814927.1">
    <property type="nucleotide sequence ID" value="NZ_JACTVJ010000007.1"/>
</dbReference>
<keyword evidence="5" id="KW-1185">Reference proteome</keyword>
<accession>A0ABR7SIH3</accession>
<dbReference type="Proteomes" id="UP000642284">
    <property type="component" value="Unassembled WGS sequence"/>
</dbReference>
<keyword evidence="2" id="KW-0812">Transmembrane</keyword>
<organism evidence="4 5">
    <name type="scientific">Streptomyces polyasparticus</name>
    <dbReference type="NCBI Taxonomy" id="2767826"/>
    <lineage>
        <taxon>Bacteria</taxon>
        <taxon>Bacillati</taxon>
        <taxon>Actinomycetota</taxon>
        <taxon>Actinomycetes</taxon>
        <taxon>Kitasatosporales</taxon>
        <taxon>Streptomycetaceae</taxon>
        <taxon>Streptomyces</taxon>
    </lineage>
</organism>
<evidence type="ECO:0000256" key="2">
    <source>
        <dbReference type="SAM" id="Phobius"/>
    </source>
</evidence>
<proteinExistence type="predicted"/>
<evidence type="ECO:0000313" key="5">
    <source>
        <dbReference type="Proteomes" id="UP000642284"/>
    </source>
</evidence>
<dbReference type="InterPro" id="IPR010090">
    <property type="entry name" value="Phage_tape_meas"/>
</dbReference>
<feature type="transmembrane region" description="Helical" evidence="2">
    <location>
        <begin position="414"/>
        <end position="434"/>
    </location>
</feature>
<keyword evidence="2" id="KW-1133">Transmembrane helix</keyword>
<evidence type="ECO:0000259" key="3">
    <source>
        <dbReference type="Pfam" id="PF10145"/>
    </source>
</evidence>
<gene>
    <name evidence="4" type="ORF">H9Y04_18260</name>
</gene>
<name>A0ABR7SIH3_9ACTN</name>
<evidence type="ECO:0000256" key="1">
    <source>
        <dbReference type="ARBA" id="ARBA00022612"/>
    </source>
</evidence>
<dbReference type="Pfam" id="PF10145">
    <property type="entry name" value="PhageMin_Tail"/>
    <property type="match status" value="1"/>
</dbReference>
<feature type="transmembrane region" description="Helical" evidence="2">
    <location>
        <begin position="505"/>
        <end position="533"/>
    </location>
</feature>
<dbReference type="EMBL" id="JACTVJ010000007">
    <property type="protein sequence ID" value="MBC9714505.1"/>
    <property type="molecule type" value="Genomic_DNA"/>
</dbReference>
<feature type="domain" description="Phage tail tape measure protein" evidence="3">
    <location>
        <begin position="128"/>
        <end position="326"/>
    </location>
</feature>
<dbReference type="PANTHER" id="PTHR37813:SF1">
    <property type="entry name" value="FELS-2 PROPHAGE PROTEIN"/>
    <property type="match status" value="1"/>
</dbReference>
<protein>
    <submittedName>
        <fullName evidence="4">Phage tail tape measure protein</fullName>
    </submittedName>
</protein>
<feature type="transmembrane region" description="Helical" evidence="2">
    <location>
        <begin position="446"/>
        <end position="469"/>
    </location>
</feature>